<feature type="compositionally biased region" description="Polar residues" evidence="14">
    <location>
        <begin position="1244"/>
        <end position="1273"/>
    </location>
</feature>
<evidence type="ECO:0000256" key="12">
    <source>
        <dbReference type="ARBA" id="ARBA00023242"/>
    </source>
</evidence>
<evidence type="ECO:0000259" key="16">
    <source>
        <dbReference type="PROSITE" id="PS50172"/>
    </source>
</evidence>
<protein>
    <recommendedName>
        <fullName evidence="3">Mediator of DNA damage checkpoint protein 1</fullName>
    </recommendedName>
</protein>
<feature type="compositionally biased region" description="Polar residues" evidence="14">
    <location>
        <begin position="1286"/>
        <end position="1303"/>
    </location>
</feature>
<feature type="domain" description="FHA" evidence="15">
    <location>
        <begin position="54"/>
        <end position="100"/>
    </location>
</feature>
<feature type="compositionally biased region" description="Polar residues" evidence="14">
    <location>
        <begin position="905"/>
        <end position="919"/>
    </location>
</feature>
<feature type="compositionally biased region" description="Polar residues" evidence="14">
    <location>
        <begin position="1200"/>
        <end position="1212"/>
    </location>
</feature>
<organism evidence="17 18">
    <name type="scientific">Spermophilus dauricus</name>
    <name type="common">Daurian ground squirrel</name>
    <dbReference type="NCBI Taxonomy" id="99837"/>
    <lineage>
        <taxon>Eukaryota</taxon>
        <taxon>Metazoa</taxon>
        <taxon>Chordata</taxon>
        <taxon>Craniata</taxon>
        <taxon>Vertebrata</taxon>
        <taxon>Euteleostomi</taxon>
        <taxon>Mammalia</taxon>
        <taxon>Eutheria</taxon>
        <taxon>Euarchontoglires</taxon>
        <taxon>Glires</taxon>
        <taxon>Rodentia</taxon>
        <taxon>Sciuromorpha</taxon>
        <taxon>Sciuridae</taxon>
        <taxon>Xerinae</taxon>
        <taxon>Marmotini</taxon>
        <taxon>Spermophilus</taxon>
    </lineage>
</organism>
<dbReference type="GO" id="GO:0005694">
    <property type="term" value="C:chromosome"/>
    <property type="evidence" value="ECO:0007669"/>
    <property type="project" value="UniProtKB-SubCell"/>
</dbReference>
<evidence type="ECO:0000313" key="18">
    <source>
        <dbReference type="Proteomes" id="UP000694422"/>
    </source>
</evidence>
<feature type="compositionally biased region" description="Acidic residues" evidence="14">
    <location>
        <begin position="856"/>
        <end position="865"/>
    </location>
</feature>
<evidence type="ECO:0000256" key="8">
    <source>
        <dbReference type="ARBA" id="ARBA00022763"/>
    </source>
</evidence>
<dbReference type="Pfam" id="PF16770">
    <property type="entry name" value="RTT107_BRCT_5"/>
    <property type="match status" value="1"/>
</dbReference>
<evidence type="ECO:0000256" key="4">
    <source>
        <dbReference type="ARBA" id="ARBA00022454"/>
    </source>
</evidence>
<dbReference type="InterPro" id="IPR036420">
    <property type="entry name" value="BRCT_dom_sf"/>
</dbReference>
<feature type="compositionally biased region" description="Basic and acidic residues" evidence="14">
    <location>
        <begin position="290"/>
        <end position="304"/>
    </location>
</feature>
<feature type="compositionally biased region" description="Polar residues" evidence="14">
    <location>
        <begin position="1588"/>
        <end position="1608"/>
    </location>
</feature>
<dbReference type="InterPro" id="IPR000253">
    <property type="entry name" value="FHA_dom"/>
</dbReference>
<comment type="subcellular location">
    <subcellularLocation>
        <location evidence="2">Chromosome</location>
    </subcellularLocation>
    <subcellularLocation>
        <location evidence="1">Nucleus</location>
    </subcellularLocation>
</comment>
<name>A0A8C9PZE7_SPEDA</name>
<feature type="compositionally biased region" description="Acidic residues" evidence="14">
    <location>
        <begin position="1"/>
        <end position="19"/>
    </location>
</feature>
<keyword evidence="12" id="KW-0539">Nucleus</keyword>
<keyword evidence="18" id="KW-1185">Reference proteome</keyword>
<feature type="region of interest" description="Disordered" evidence="14">
    <location>
        <begin position="772"/>
        <end position="872"/>
    </location>
</feature>
<dbReference type="GO" id="GO:0005634">
    <property type="term" value="C:nucleus"/>
    <property type="evidence" value="ECO:0007669"/>
    <property type="project" value="UniProtKB-SubCell"/>
</dbReference>
<keyword evidence="10" id="KW-0007">Acetylation</keyword>
<dbReference type="CDD" id="cd18441">
    <property type="entry name" value="BRCT_MDC1_rpt2"/>
    <property type="match status" value="1"/>
</dbReference>
<feature type="compositionally biased region" description="Basic and acidic residues" evidence="14">
    <location>
        <begin position="834"/>
        <end position="855"/>
    </location>
</feature>
<feature type="compositionally biased region" description="Low complexity" evidence="14">
    <location>
        <begin position="1009"/>
        <end position="1020"/>
    </location>
</feature>
<keyword evidence="13" id="KW-0131">Cell cycle</keyword>
<feature type="region of interest" description="Disordered" evidence="14">
    <location>
        <begin position="144"/>
        <end position="170"/>
    </location>
</feature>
<keyword evidence="8" id="KW-0227">DNA damage</keyword>
<feature type="compositionally biased region" description="Basic and acidic residues" evidence="14">
    <location>
        <begin position="448"/>
        <end position="465"/>
    </location>
</feature>
<keyword evidence="9" id="KW-0832">Ubl conjugation</keyword>
<evidence type="ECO:0000256" key="14">
    <source>
        <dbReference type="SAM" id="MobiDB-lite"/>
    </source>
</evidence>
<feature type="compositionally biased region" description="Polar residues" evidence="14">
    <location>
        <begin position="1159"/>
        <end position="1191"/>
    </location>
</feature>
<dbReference type="SMART" id="SM00292">
    <property type="entry name" value="BRCT"/>
    <property type="match status" value="2"/>
</dbReference>
<feature type="region of interest" description="Disordered" evidence="14">
    <location>
        <begin position="890"/>
        <end position="1774"/>
    </location>
</feature>
<feature type="compositionally biased region" description="Polar residues" evidence="14">
    <location>
        <begin position="1080"/>
        <end position="1109"/>
    </location>
</feature>
<keyword evidence="5" id="KW-1017">Isopeptide bond</keyword>
<keyword evidence="4" id="KW-0158">Chromosome</keyword>
<dbReference type="Gene3D" id="2.60.200.20">
    <property type="match status" value="1"/>
</dbReference>
<dbReference type="PANTHER" id="PTHR23196">
    <property type="entry name" value="PAX TRANSCRIPTION ACTIVATION DOMAIN INTERACTING PROTEIN"/>
    <property type="match status" value="1"/>
</dbReference>
<proteinExistence type="predicted"/>
<dbReference type="Pfam" id="PF00498">
    <property type="entry name" value="FHA"/>
    <property type="match status" value="1"/>
</dbReference>
<evidence type="ECO:0000256" key="1">
    <source>
        <dbReference type="ARBA" id="ARBA00004123"/>
    </source>
</evidence>
<dbReference type="Proteomes" id="UP000694422">
    <property type="component" value="Unplaced"/>
</dbReference>
<dbReference type="CDD" id="cd17744">
    <property type="entry name" value="BRCT_MDC1_rpt1"/>
    <property type="match status" value="1"/>
</dbReference>
<evidence type="ECO:0000256" key="13">
    <source>
        <dbReference type="ARBA" id="ARBA00023306"/>
    </source>
</evidence>
<feature type="compositionally biased region" description="Polar residues" evidence="14">
    <location>
        <begin position="1327"/>
        <end position="1344"/>
    </location>
</feature>
<dbReference type="SUPFAM" id="SSF49879">
    <property type="entry name" value="SMAD/FHA domain"/>
    <property type="match status" value="1"/>
</dbReference>
<evidence type="ECO:0000313" key="17">
    <source>
        <dbReference type="Ensembl" id="ENSSDAP00000017728.1"/>
    </source>
</evidence>
<dbReference type="SMART" id="SM00240">
    <property type="entry name" value="FHA"/>
    <property type="match status" value="1"/>
</dbReference>
<dbReference type="PANTHER" id="PTHR23196:SF34">
    <property type="entry name" value="MEDIATOR OF DNA DAMAGE CHECKPOINT PROTEIN 1"/>
    <property type="match status" value="1"/>
</dbReference>
<keyword evidence="7" id="KW-0677">Repeat</keyword>
<evidence type="ECO:0000256" key="2">
    <source>
        <dbReference type="ARBA" id="ARBA00004286"/>
    </source>
</evidence>
<dbReference type="Pfam" id="PF16589">
    <property type="entry name" value="BRCT_2"/>
    <property type="match status" value="1"/>
</dbReference>
<feature type="region of interest" description="Disordered" evidence="14">
    <location>
        <begin position="1"/>
        <end position="24"/>
    </location>
</feature>
<evidence type="ECO:0000256" key="6">
    <source>
        <dbReference type="ARBA" id="ARBA00022553"/>
    </source>
</evidence>
<evidence type="ECO:0000256" key="5">
    <source>
        <dbReference type="ARBA" id="ARBA00022499"/>
    </source>
</evidence>
<evidence type="ECO:0000256" key="11">
    <source>
        <dbReference type="ARBA" id="ARBA00023204"/>
    </source>
</evidence>
<feature type="compositionally biased region" description="Basic and acidic residues" evidence="14">
    <location>
        <begin position="772"/>
        <end position="825"/>
    </location>
</feature>
<evidence type="ECO:0000256" key="3">
    <source>
        <dbReference type="ARBA" id="ARBA00015014"/>
    </source>
</evidence>
<feature type="region of interest" description="Disordered" evidence="14">
    <location>
        <begin position="184"/>
        <end position="391"/>
    </location>
</feature>
<feature type="compositionally biased region" description="Basic and acidic residues" evidence="14">
    <location>
        <begin position="251"/>
        <end position="263"/>
    </location>
</feature>
<feature type="compositionally biased region" description="Low complexity" evidence="14">
    <location>
        <begin position="213"/>
        <end position="229"/>
    </location>
</feature>
<dbReference type="GO" id="GO:0006281">
    <property type="term" value="P:DNA repair"/>
    <property type="evidence" value="ECO:0007669"/>
    <property type="project" value="UniProtKB-KW"/>
</dbReference>
<evidence type="ECO:0000256" key="10">
    <source>
        <dbReference type="ARBA" id="ARBA00022990"/>
    </source>
</evidence>
<dbReference type="InterPro" id="IPR001357">
    <property type="entry name" value="BRCT_dom"/>
</dbReference>
<dbReference type="PROSITE" id="PS50172">
    <property type="entry name" value="BRCT"/>
    <property type="match status" value="1"/>
</dbReference>
<evidence type="ECO:0000256" key="7">
    <source>
        <dbReference type="ARBA" id="ARBA00022737"/>
    </source>
</evidence>
<keyword evidence="11" id="KW-0234">DNA repair</keyword>
<dbReference type="PROSITE" id="PS50006">
    <property type="entry name" value="FHA_DOMAIN"/>
    <property type="match status" value="1"/>
</dbReference>
<feature type="compositionally biased region" description="Basic and acidic residues" evidence="14">
    <location>
        <begin position="1736"/>
        <end position="1759"/>
    </location>
</feature>
<keyword evidence="6" id="KW-0597">Phosphoprotein</keyword>
<feature type="compositionally biased region" description="Basic and acidic residues" evidence="14">
    <location>
        <begin position="640"/>
        <end position="657"/>
    </location>
</feature>
<dbReference type="Gene3D" id="3.40.50.10190">
    <property type="entry name" value="BRCT domain"/>
    <property type="match status" value="2"/>
</dbReference>
<dbReference type="CDD" id="cd22665">
    <property type="entry name" value="FHA_MDC1"/>
    <property type="match status" value="1"/>
</dbReference>
<reference evidence="17" key="2">
    <citation type="submission" date="2025-09" db="UniProtKB">
        <authorList>
            <consortium name="Ensembl"/>
        </authorList>
    </citation>
    <scope>IDENTIFICATION</scope>
</reference>
<dbReference type="FunFam" id="3.40.50.10190:FF:000037">
    <property type="entry name" value="Mediator of DNA damage checkpoint protein 1"/>
    <property type="match status" value="1"/>
</dbReference>
<reference evidence="17" key="1">
    <citation type="submission" date="2025-08" db="UniProtKB">
        <authorList>
            <consortium name="Ensembl"/>
        </authorList>
    </citation>
    <scope>IDENTIFICATION</scope>
</reference>
<dbReference type="InterPro" id="IPR051579">
    <property type="entry name" value="DDR_Transcriptional_Reg"/>
</dbReference>
<evidence type="ECO:0000259" key="15">
    <source>
        <dbReference type="PROSITE" id="PS50006"/>
    </source>
</evidence>
<feature type="region of interest" description="Disordered" evidence="14">
    <location>
        <begin position="624"/>
        <end position="662"/>
    </location>
</feature>
<dbReference type="Ensembl" id="ENSSDAT00000020247.1">
    <property type="protein sequence ID" value="ENSSDAP00000017728.1"/>
    <property type="gene ID" value="ENSSDAG00000016129.1"/>
</dbReference>
<sequence>MEDTQAVDWDVEEEEETEQSNESSGYILEPIGRLHIFSGAHGPEKDFPLFLGKNVIGRLPDCSVTLPFPSISKQHAVIEISAWNKAPVLQDCGSLNGTQILRPPKVLSPGLSHRLRDQELILFADLPCQYHRLDVRPPCVSRGPLTVEATPRVQEETQPSRLPLAEDSEEEEGKFTLSFLFHSDEEGPSLAPGDSFAFNLDSDTDEEEGQQPAAREASLAARKCAAAEAEQPEASGITTDMWLGKVQPPGEIDKDPKVKRDTGNRVVPVGVILERSQPPGDNSDTDVDEENRPPGKTAEAHLERVQPSGFLDSDTDVEEEGIPATPAVVPMKKRQVFHGVGTRSPGTLGLAHLQESPAGSDTDMEEGEAPLAVPLERSQTSMVIDSDTDDEEEVSAALTLARLKESGAVLWNRNADIEKDRVQPVLLQEKSLTTSERDSDTDMEEGLPVEKRETVLNGHTDKEETLVIANSENGQIPLRDNDVGEEADMSSPGVLLERSQAASTTGDINIEVKQEVPSGPAVICWGKHQVLVKGTNQTDKEAKQESAKLPIMPLEAVQSSDEDGETDMEVGMSSEVADVRKSQLLGEGDAETERATAVLESEGTLKVGARGGSQVQQMVVHTGASGEPLQPQTEGYPLTGKEKKTHMSEAKDSKDSHDDSEDLDLQATQCFVERETVQNLEDLPTQTFLFTLPQELGTRSSLLCALDEPWEVLATQPFCPRESEATEPQFIATHLEANGSCLCPPGATPQDQHPESPVHTEPLGIQGREIQTVEKDMGTRKETERVTPEKGPLEREIREGPPEGERKDVMEEEEKTRGIQDREQKQALAEDTQESGKKAKSKSPERYRENSKVEMEISEETEETEIEKQTLTREVFEKVVEKPVPERMCEATELEVNLERGETEGGNQDQKGQATSPTSEPGVRAEELQGLASAPVVSGNQSGGGRGAPVSPTRQQRGHLNYKMLPAETTSMVRGDPESPDACLPATVPEALALPLNSFSSQSQKHPELQSLLSPLSSSEPPIPRTRYKRSQETPEPPLSSELEPFPPKPSPATPKSTSRTNRSSVKTPESVVHTAPELQPSTSTDQPDTPKLTSRVTRGRTLRSSVNTPEPVLPIAPELQSSASTDQPVIPKPTSRVTRGRTCRSSVKTPEPVFSVTPELQTSTPTEQLLTSKPTFVDSQGRTHRSSVNTPEPILPTDSELQPSTSSDQPVTPQPPSRVTRGRTHRTSVKTPEPFLLTGPKVQPSTSTDHQPVAPQLTSRVTRGRTLRSSVKTPEPIIPIAPELQPSTSAEQPVTPKSTSRPTRGRTHRSSVKTPEVVVTTAPELQPSTSINQPITYKPTSRISRGRTRKSVETPEPVEPSAPDLEPPHSTDQPVASKAVCQSGALESSTPSAATLPVTPEFHPSVTTDQPVASKAVCQSGALESSTPSAATLPVTPEFHPSVTTDQPVASKAVCQSGALESSTPSAATLPVTPEFHPSVTTDQPVASKAVCQSGALESSTPSAATLPVTPEFHPSVTTDQPVASKAVCQSGALESSTPSAATLPVTPEFHPPVTTDQPVASKAVCQSGALESSTPSAATLPVTPESHPSVTTDQPVPFEPTQTSCTRRQRAAGKHGSLTALIVHKPSSAPPEPKCRSSRNQGPRAQRAAECLGTIPEPSFPQLPEAPIHASQIQKVEAAGTSGFIPEPPPKASRSRKRPSTTIDSPPLQKRPQRRDVSQETIFPKEEEEDPEEMPVKEEDIVIPDKRRRDQTKEEPKGIPSRSLRRTKSNQESAVPKVLFTGVVDARGERTVLALGGSLASSVAEASHLVTDRIRRTVKFLCALGKGIPILSLDWLHQSRKAGCFLPPDQYVVSDPEQEKNFGFNLRDSLHRSRERRLLEGYEIHVTPGVQPPPSQMGEIISCCGGTVLSSMPRTYKPQRVVITCPEDFPRCSIPSRVGLPLLSPEFLLTGVLKQEAKPEAFVLSTLEMRST</sequence>
<evidence type="ECO:0000256" key="9">
    <source>
        <dbReference type="ARBA" id="ARBA00022843"/>
    </source>
</evidence>
<accession>A0A8C9PZE7</accession>
<dbReference type="SUPFAM" id="SSF52113">
    <property type="entry name" value="BRCT domain"/>
    <property type="match status" value="1"/>
</dbReference>
<feature type="domain" description="BRCT" evidence="16">
    <location>
        <begin position="1791"/>
        <end position="1855"/>
    </location>
</feature>
<dbReference type="InterPro" id="IPR008984">
    <property type="entry name" value="SMAD_FHA_dom_sf"/>
</dbReference>
<feature type="region of interest" description="Disordered" evidence="14">
    <location>
        <begin position="428"/>
        <end position="490"/>
    </location>
</feature>